<feature type="transmembrane region" description="Helical" evidence="8">
    <location>
        <begin position="231"/>
        <end position="254"/>
    </location>
</feature>
<feature type="coiled-coil region" evidence="7">
    <location>
        <begin position="144"/>
        <end position="175"/>
    </location>
</feature>
<proteinExistence type="inferred from homology"/>
<dbReference type="Pfam" id="PF03773">
    <property type="entry name" value="ArsP_1"/>
    <property type="match status" value="1"/>
</dbReference>
<dbReference type="EMBL" id="AP023368">
    <property type="protein sequence ID" value="BCJ98244.1"/>
    <property type="molecule type" value="Genomic_DNA"/>
</dbReference>
<sequence length="521" mass="58647">MAIDIDVVTGFLESGKTTFIKQMIKSGVTKDYERMILLLCEEGVEEYEKEILEKYNVTLIPVEDRQILTGEYLAKICEGGTSDYILIEYNGTWDMQYILGNKLKGDCRIRNIVFVSEAATFHTYYSNMGGLLRPQIENSDYVVVNRYENQIENEKKEIKNKIKALNKKIKTVFLNSPAEDKRFLRIFTPYEDFKKTVTPGMIILLAVLVGLCFLPTKYLSYAYDYTNKISVSFLSILIQAIPFLLLGAFLSSYLQLLVPVGFLSRQLGKNNWKSFLAAGLAGFFFPVCDCGLAPFVSGLLKKNLPLPQVIAFWLASASVNPVVILSVCYAFPDNRRIVLARIFAGVIIGITVGVILLLLRIPTKDVIRPDAGLTKMSVDMVYESSKRGKFLSVIKGAREEFFRVFRYVIFGAFISSLCLTFLPQTIKMFISSSALLQFFIMLGAAVFMSTCSTSNAFIGRSFYGQFALPAVLSFMVLGPMLDFKNIIILSEVLTKKFLFQLCLLTAVVGFLTYTLLMFLLL</sequence>
<keyword evidence="3" id="KW-1003">Cell membrane</keyword>
<dbReference type="Gene3D" id="3.40.50.300">
    <property type="entry name" value="P-loop containing nucleotide triphosphate hydrolases"/>
    <property type="match status" value="1"/>
</dbReference>
<keyword evidence="4 8" id="KW-0812">Transmembrane</keyword>
<dbReference type="SUPFAM" id="SSF52540">
    <property type="entry name" value="P-loop containing nucleoside triphosphate hydrolases"/>
    <property type="match status" value="1"/>
</dbReference>
<comment type="subcellular location">
    <subcellularLocation>
        <location evidence="1">Cell membrane</location>
        <topology evidence="1">Multi-pass membrane protein</topology>
    </subcellularLocation>
</comment>
<evidence type="ECO:0000256" key="6">
    <source>
        <dbReference type="ARBA" id="ARBA00023136"/>
    </source>
</evidence>
<feature type="transmembrane region" description="Helical" evidence="8">
    <location>
        <begin position="309"/>
        <end position="332"/>
    </location>
</feature>
<dbReference type="PANTHER" id="PTHR34184">
    <property type="entry name" value="UPF0718 PROTEIN YCGR"/>
    <property type="match status" value="1"/>
</dbReference>
<dbReference type="RefSeq" id="WP_185258586.1">
    <property type="nucleotide sequence ID" value="NZ_AP023368.1"/>
</dbReference>
<evidence type="ECO:0000259" key="9">
    <source>
        <dbReference type="Pfam" id="PF02492"/>
    </source>
</evidence>
<name>A0A7I8DLR3_9FIRM</name>
<dbReference type="PANTHER" id="PTHR34184:SF4">
    <property type="entry name" value="UPF0718 PROTEIN YCGR"/>
    <property type="match status" value="1"/>
</dbReference>
<feature type="transmembrane region" description="Helical" evidence="8">
    <location>
        <begin position="428"/>
        <end position="450"/>
    </location>
</feature>
<dbReference type="Pfam" id="PF02492">
    <property type="entry name" value="cobW"/>
    <property type="match status" value="1"/>
</dbReference>
<feature type="domain" description="CobW/HypB/UreG nucleotide-binding" evidence="9">
    <location>
        <begin position="7"/>
        <end position="172"/>
    </location>
</feature>
<dbReference type="InterPro" id="IPR003495">
    <property type="entry name" value="CobW/HypB/UreG_nucleotide-bd"/>
</dbReference>
<evidence type="ECO:0000313" key="11">
    <source>
        <dbReference type="Proteomes" id="UP000515703"/>
    </source>
</evidence>
<dbReference type="KEGG" id="acht:bsdcttw_12850"/>
<feature type="transmembrane region" description="Helical" evidence="8">
    <location>
        <begin position="497"/>
        <end position="520"/>
    </location>
</feature>
<keyword evidence="5 8" id="KW-1133">Transmembrane helix</keyword>
<gene>
    <name evidence="10" type="ORF">bsdcttw_12850</name>
</gene>
<evidence type="ECO:0000256" key="5">
    <source>
        <dbReference type="ARBA" id="ARBA00022989"/>
    </source>
</evidence>
<feature type="transmembrane region" description="Helical" evidence="8">
    <location>
        <begin position="274"/>
        <end position="297"/>
    </location>
</feature>
<comment type="similarity">
    <text evidence="2">Belongs to the UPF0718 family.</text>
</comment>
<accession>A0A7I8DLR3</accession>
<dbReference type="InterPro" id="IPR027417">
    <property type="entry name" value="P-loop_NTPase"/>
</dbReference>
<feature type="transmembrane region" description="Helical" evidence="8">
    <location>
        <begin position="200"/>
        <end position="219"/>
    </location>
</feature>
<evidence type="ECO:0000256" key="4">
    <source>
        <dbReference type="ARBA" id="ARBA00022692"/>
    </source>
</evidence>
<protein>
    <submittedName>
        <fullName evidence="10">Permease</fullName>
    </submittedName>
</protein>
<evidence type="ECO:0000256" key="7">
    <source>
        <dbReference type="SAM" id="Coils"/>
    </source>
</evidence>
<evidence type="ECO:0000256" key="1">
    <source>
        <dbReference type="ARBA" id="ARBA00004651"/>
    </source>
</evidence>
<evidence type="ECO:0000313" key="10">
    <source>
        <dbReference type="EMBL" id="BCJ98244.1"/>
    </source>
</evidence>
<feature type="transmembrane region" description="Helical" evidence="8">
    <location>
        <begin position="404"/>
        <end position="422"/>
    </location>
</feature>
<evidence type="ECO:0000256" key="2">
    <source>
        <dbReference type="ARBA" id="ARBA00006386"/>
    </source>
</evidence>
<organism evidence="10 11">
    <name type="scientific">Anaerocolumna chitinilytica</name>
    <dbReference type="NCBI Taxonomy" id="1727145"/>
    <lineage>
        <taxon>Bacteria</taxon>
        <taxon>Bacillati</taxon>
        <taxon>Bacillota</taxon>
        <taxon>Clostridia</taxon>
        <taxon>Lachnospirales</taxon>
        <taxon>Lachnospiraceae</taxon>
        <taxon>Anaerocolumna</taxon>
    </lineage>
</organism>
<evidence type="ECO:0000256" key="8">
    <source>
        <dbReference type="SAM" id="Phobius"/>
    </source>
</evidence>
<keyword evidence="7" id="KW-0175">Coiled coil</keyword>
<keyword evidence="6 8" id="KW-0472">Membrane</keyword>
<feature type="transmembrane region" description="Helical" evidence="8">
    <location>
        <begin position="462"/>
        <end position="481"/>
    </location>
</feature>
<reference evidence="10 11" key="1">
    <citation type="submission" date="2020-08" db="EMBL/GenBank/DDBJ databases">
        <title>Draft genome sequencing of an Anaerocolumna strain isolated from anoxic soil subjected to BSD treatment.</title>
        <authorList>
            <person name="Uek A."/>
            <person name="Tonouchi A."/>
        </authorList>
    </citation>
    <scope>NUCLEOTIDE SEQUENCE [LARGE SCALE GENOMIC DNA]</scope>
    <source>
        <strain evidence="10 11">CTTW</strain>
    </source>
</reference>
<dbReference type="AlphaFoldDB" id="A0A7I8DLR3"/>
<dbReference type="GO" id="GO:0005886">
    <property type="term" value="C:plasma membrane"/>
    <property type="evidence" value="ECO:0007669"/>
    <property type="project" value="UniProtKB-SubCell"/>
</dbReference>
<dbReference type="InterPro" id="IPR052923">
    <property type="entry name" value="UPF0718"/>
</dbReference>
<feature type="transmembrane region" description="Helical" evidence="8">
    <location>
        <begin position="338"/>
        <end position="359"/>
    </location>
</feature>
<keyword evidence="11" id="KW-1185">Reference proteome</keyword>
<dbReference type="Proteomes" id="UP000515703">
    <property type="component" value="Chromosome"/>
</dbReference>
<dbReference type="InterPro" id="IPR005524">
    <property type="entry name" value="DUF318"/>
</dbReference>
<reference evidence="10 11" key="2">
    <citation type="submission" date="2020-08" db="EMBL/GenBank/DDBJ databases">
        <authorList>
            <person name="Ueki A."/>
            <person name="Tonouchi A."/>
        </authorList>
    </citation>
    <scope>NUCLEOTIDE SEQUENCE [LARGE SCALE GENOMIC DNA]</scope>
    <source>
        <strain evidence="10 11">CTTW</strain>
    </source>
</reference>
<evidence type="ECO:0000256" key="3">
    <source>
        <dbReference type="ARBA" id="ARBA00022475"/>
    </source>
</evidence>